<dbReference type="Proteomes" id="UP000257109">
    <property type="component" value="Unassembled WGS sequence"/>
</dbReference>
<dbReference type="AlphaFoldDB" id="A0A371I4L8"/>
<feature type="compositionally biased region" description="Basic and acidic residues" evidence="1">
    <location>
        <begin position="143"/>
        <end position="187"/>
    </location>
</feature>
<evidence type="ECO:0000313" key="3">
    <source>
        <dbReference type="Proteomes" id="UP000257109"/>
    </source>
</evidence>
<gene>
    <name evidence="2" type="ORF">CR513_05567</name>
</gene>
<protein>
    <submittedName>
        <fullName evidence="2">Uncharacterized protein</fullName>
    </submittedName>
</protein>
<dbReference type="OrthoDB" id="1747743at2759"/>
<organism evidence="2 3">
    <name type="scientific">Mucuna pruriens</name>
    <name type="common">Velvet bean</name>
    <name type="synonym">Dolichos pruriens</name>
    <dbReference type="NCBI Taxonomy" id="157652"/>
    <lineage>
        <taxon>Eukaryota</taxon>
        <taxon>Viridiplantae</taxon>
        <taxon>Streptophyta</taxon>
        <taxon>Embryophyta</taxon>
        <taxon>Tracheophyta</taxon>
        <taxon>Spermatophyta</taxon>
        <taxon>Magnoliopsida</taxon>
        <taxon>eudicotyledons</taxon>
        <taxon>Gunneridae</taxon>
        <taxon>Pentapetalae</taxon>
        <taxon>rosids</taxon>
        <taxon>fabids</taxon>
        <taxon>Fabales</taxon>
        <taxon>Fabaceae</taxon>
        <taxon>Papilionoideae</taxon>
        <taxon>50 kb inversion clade</taxon>
        <taxon>NPAAA clade</taxon>
        <taxon>indigoferoid/millettioid clade</taxon>
        <taxon>Phaseoleae</taxon>
        <taxon>Mucuna</taxon>
    </lineage>
</organism>
<keyword evidence="3" id="KW-1185">Reference proteome</keyword>
<feature type="region of interest" description="Disordered" evidence="1">
    <location>
        <begin position="50"/>
        <end position="87"/>
    </location>
</feature>
<dbReference type="PANTHER" id="PTHR35046">
    <property type="entry name" value="ZINC KNUCKLE (CCHC-TYPE) FAMILY PROTEIN"/>
    <property type="match status" value="1"/>
</dbReference>
<reference evidence="2" key="1">
    <citation type="submission" date="2018-05" db="EMBL/GenBank/DDBJ databases">
        <title>Draft genome of Mucuna pruriens seed.</title>
        <authorList>
            <person name="Nnadi N.E."/>
            <person name="Vos R."/>
            <person name="Hasami M.H."/>
            <person name="Devisetty U.K."/>
            <person name="Aguiy J.C."/>
        </authorList>
    </citation>
    <scope>NUCLEOTIDE SEQUENCE [LARGE SCALE GENOMIC DNA]</scope>
    <source>
        <strain evidence="2">JCA_2017</strain>
    </source>
</reference>
<dbReference type="PANTHER" id="PTHR35046:SF26">
    <property type="entry name" value="RNA-DIRECTED DNA POLYMERASE"/>
    <property type="match status" value="1"/>
</dbReference>
<feature type="non-terminal residue" evidence="2">
    <location>
        <position position="1"/>
    </location>
</feature>
<name>A0A371I4L8_MUCPR</name>
<accession>A0A371I4L8</accession>
<proteinExistence type="predicted"/>
<sequence length="313" mass="36852">MLESCFGGVGLLELGWIRFRMGVDSALWSAMESVLRSIWKNHNVSIHESEVSRHEGLNSPSSGSFRSHRSVRSERHERARRVKRHEKEPKRDLLEVSLAITLGNYRYEILCDVISMEATHILLGRPWQFNRRMTHNRPLSLRKVCDKKMNKNREGKRKEIEKAKKAKRKESEKNKEKSKSRSEKKTLMVSRREVKRVLLTMKESLFIFPTNMCFHVSSSISNFPTRFGEMLECFKELFPKNTPHGLPPIRGIEHHIDLSWEEHYLIGLPTRQTLKKVKKSNNRWVNLLRKVRSVRGERKGQMENNLQDQVWSL</sequence>
<dbReference type="EMBL" id="QJKJ01000939">
    <property type="protein sequence ID" value="RDY09980.1"/>
    <property type="molecule type" value="Genomic_DNA"/>
</dbReference>
<evidence type="ECO:0000313" key="2">
    <source>
        <dbReference type="EMBL" id="RDY09980.1"/>
    </source>
</evidence>
<evidence type="ECO:0000256" key="1">
    <source>
        <dbReference type="SAM" id="MobiDB-lite"/>
    </source>
</evidence>
<feature type="region of interest" description="Disordered" evidence="1">
    <location>
        <begin position="140"/>
        <end position="187"/>
    </location>
</feature>
<comment type="caution">
    <text evidence="2">The sequence shown here is derived from an EMBL/GenBank/DDBJ whole genome shotgun (WGS) entry which is preliminary data.</text>
</comment>